<evidence type="ECO:0000313" key="1">
    <source>
        <dbReference type="EMBL" id="MBP3951152.1"/>
    </source>
</evidence>
<dbReference type="RefSeq" id="WP_210596849.1">
    <property type="nucleotide sequence ID" value="NZ_JAGKSQ010000003.1"/>
</dbReference>
<gene>
    <name evidence="1" type="ORF">J7W16_08385</name>
</gene>
<proteinExistence type="predicted"/>
<dbReference type="Proteomes" id="UP000678228">
    <property type="component" value="Unassembled WGS sequence"/>
</dbReference>
<organism evidence="1 2">
    <name type="scientific">Halalkalibacter suaedae</name>
    <dbReference type="NCBI Taxonomy" id="2822140"/>
    <lineage>
        <taxon>Bacteria</taxon>
        <taxon>Bacillati</taxon>
        <taxon>Bacillota</taxon>
        <taxon>Bacilli</taxon>
        <taxon>Bacillales</taxon>
        <taxon>Bacillaceae</taxon>
        <taxon>Halalkalibacter</taxon>
    </lineage>
</organism>
<comment type="caution">
    <text evidence="1">The sequence shown here is derived from an EMBL/GenBank/DDBJ whole genome shotgun (WGS) entry which is preliminary data.</text>
</comment>
<keyword evidence="2" id="KW-1185">Reference proteome</keyword>
<accession>A0A940WV11</accession>
<sequence length="69" mass="8099">MQFRTTLPAFYYSLNTEQYARGYIKKYFPELTFIRIDGKEAVCEKKDEYPVPVSKNIRKPLGKKAALFS</sequence>
<reference evidence="1" key="1">
    <citation type="submission" date="2021-03" db="EMBL/GenBank/DDBJ databases">
        <title>Bacillus suaedae sp. nov., isolated from Suaeda aralocaspica.</title>
        <authorList>
            <person name="Lei R.F.R."/>
        </authorList>
    </citation>
    <scope>NUCLEOTIDE SEQUENCE</scope>
    <source>
        <strain evidence="1">YZJH907-2</strain>
    </source>
</reference>
<name>A0A940WV11_9BACI</name>
<evidence type="ECO:0000313" key="2">
    <source>
        <dbReference type="Proteomes" id="UP000678228"/>
    </source>
</evidence>
<dbReference type="EMBL" id="JAGKSQ010000003">
    <property type="protein sequence ID" value="MBP3951152.1"/>
    <property type="molecule type" value="Genomic_DNA"/>
</dbReference>
<protein>
    <submittedName>
        <fullName evidence="1">Uncharacterized protein</fullName>
    </submittedName>
</protein>
<dbReference type="AlphaFoldDB" id="A0A940WV11"/>